<name>A0A0J5P5Q8_9PAST</name>
<dbReference type="Proteomes" id="UP000036270">
    <property type="component" value="Unassembled WGS sequence"/>
</dbReference>
<comment type="caution">
    <text evidence="1">The sequence shown here is derived from an EMBL/GenBank/DDBJ whole genome shotgun (WGS) entry which is preliminary data.</text>
</comment>
<organism evidence="1 2">
    <name type="scientific">Muribacter muris</name>
    <dbReference type="NCBI Taxonomy" id="67855"/>
    <lineage>
        <taxon>Bacteria</taxon>
        <taxon>Pseudomonadati</taxon>
        <taxon>Pseudomonadota</taxon>
        <taxon>Gammaproteobacteria</taxon>
        <taxon>Pasteurellales</taxon>
        <taxon>Pasteurellaceae</taxon>
        <taxon>Muribacter</taxon>
    </lineage>
</organism>
<reference evidence="1 2" key="1">
    <citation type="submission" date="2014-12" db="EMBL/GenBank/DDBJ databases">
        <title>Reclassification of Actinobacillus muris as Muribacter muris.</title>
        <authorList>
            <person name="Christensen H."/>
            <person name="Nicklas W."/>
            <person name="Bisgaard M."/>
        </authorList>
    </citation>
    <scope>NUCLEOTIDE SEQUENCE [LARGE SCALE GENOMIC DNA]</scope>
    <source>
        <strain evidence="1 2">Ackerman80-443D</strain>
    </source>
</reference>
<gene>
    <name evidence="1" type="ORF">RO21_05300</name>
</gene>
<sequence length="130" mass="15744">MRKLIFVIFLLISTLSLSKEYTYQNKEVNIKLLLLQEHKNYIKFKLFIDILKDNSKLTYSGKAYLISSSEIDEDIYTHDAYHAKEYWYQKHNKCSLSIRIDDEEYKRVFLEFFNCRKKIDLSNKMLKLKP</sequence>
<protein>
    <submittedName>
        <fullName evidence="1">Uncharacterized protein</fullName>
    </submittedName>
</protein>
<dbReference type="STRING" id="67855.RO21_05300"/>
<dbReference type="EMBL" id="JWIZ01000027">
    <property type="protein sequence ID" value="KMK51601.1"/>
    <property type="molecule type" value="Genomic_DNA"/>
</dbReference>
<evidence type="ECO:0000313" key="2">
    <source>
        <dbReference type="Proteomes" id="UP000036270"/>
    </source>
</evidence>
<proteinExistence type="predicted"/>
<evidence type="ECO:0000313" key="1">
    <source>
        <dbReference type="EMBL" id="KMK51601.1"/>
    </source>
</evidence>
<accession>A0A0J5P5Q8</accession>
<dbReference type="PATRIC" id="fig|67855.3.peg.925"/>
<dbReference type="RefSeq" id="WP_047976754.1">
    <property type="nucleotide sequence ID" value="NZ_JWIZ01000027.1"/>
</dbReference>
<keyword evidence="2" id="KW-1185">Reference proteome</keyword>
<dbReference type="AlphaFoldDB" id="A0A0J5P5Q8"/>